<evidence type="ECO:0000313" key="1">
    <source>
        <dbReference type="EMBL" id="SUS05397.1"/>
    </source>
</evidence>
<gene>
    <name evidence="1" type="ORF">DF3PB_1930002</name>
</gene>
<sequence length="139" mass="15540">MRQVALTIMLVAAPWLMACDGGEKKADLPFAPVREAMDKDTQAFAAYFQTIKGQTVNWTGRVTEVSRQRGDDYVEEAYLFVDMDQPGQGQEAADVTFQIPVSAVDKLQVGQPVNYVAVIREFERNDNAVVLKLELKKLN</sequence>
<evidence type="ECO:0008006" key="2">
    <source>
        <dbReference type="Google" id="ProtNLM"/>
    </source>
</evidence>
<reference evidence="1" key="1">
    <citation type="submission" date="2018-07" db="EMBL/GenBank/DDBJ databases">
        <authorList>
            <person name="Quirk P.G."/>
            <person name="Krulwich T.A."/>
        </authorList>
    </citation>
    <scope>NUCLEOTIDE SEQUENCE</scope>
</reference>
<protein>
    <recommendedName>
        <fullName evidence="2">Lipoprotein</fullName>
    </recommendedName>
</protein>
<dbReference type="EMBL" id="UIDG01000105">
    <property type="protein sequence ID" value="SUS05397.1"/>
    <property type="molecule type" value="Genomic_DNA"/>
</dbReference>
<dbReference type="AlphaFoldDB" id="A0A380TCX2"/>
<organism evidence="1">
    <name type="scientific">metagenome</name>
    <dbReference type="NCBI Taxonomy" id="256318"/>
    <lineage>
        <taxon>unclassified sequences</taxon>
        <taxon>metagenomes</taxon>
    </lineage>
</organism>
<dbReference type="PROSITE" id="PS51257">
    <property type="entry name" value="PROKAR_LIPOPROTEIN"/>
    <property type="match status" value="1"/>
</dbReference>
<proteinExistence type="predicted"/>
<name>A0A380TCX2_9ZZZZ</name>
<accession>A0A380TCX2</accession>